<dbReference type="RefSeq" id="WP_283421891.1">
    <property type="nucleotide sequence ID" value="NZ_FXTZ01000004.1"/>
</dbReference>
<protein>
    <recommendedName>
        <fullName evidence="3">HTH cro/C1-type domain-containing protein</fullName>
    </recommendedName>
</protein>
<dbReference type="CDD" id="cd00093">
    <property type="entry name" value="HTH_XRE"/>
    <property type="match status" value="1"/>
</dbReference>
<organism evidence="1 2">
    <name type="scientific">Chryseobacterium profundimaris</name>
    <dbReference type="NCBI Taxonomy" id="1387275"/>
    <lineage>
        <taxon>Bacteria</taxon>
        <taxon>Pseudomonadati</taxon>
        <taxon>Bacteroidota</taxon>
        <taxon>Flavobacteriia</taxon>
        <taxon>Flavobacteriales</taxon>
        <taxon>Weeksellaceae</taxon>
        <taxon>Chryseobacterium group</taxon>
        <taxon>Chryseobacterium</taxon>
    </lineage>
</organism>
<evidence type="ECO:0008006" key="3">
    <source>
        <dbReference type="Google" id="ProtNLM"/>
    </source>
</evidence>
<reference evidence="1 2" key="1">
    <citation type="submission" date="2017-05" db="EMBL/GenBank/DDBJ databases">
        <authorList>
            <person name="Varghese N."/>
            <person name="Submissions S."/>
        </authorList>
    </citation>
    <scope>NUCLEOTIDE SEQUENCE [LARGE SCALE GENOMIC DNA]</scope>
    <source>
        <strain evidence="1 2">DSM 28214</strain>
    </source>
</reference>
<name>A0ABY1NUN4_9FLAO</name>
<evidence type="ECO:0000313" key="1">
    <source>
        <dbReference type="EMBL" id="SMP18005.1"/>
    </source>
</evidence>
<proteinExistence type="predicted"/>
<accession>A0ABY1NUN4</accession>
<dbReference type="EMBL" id="FXTZ01000004">
    <property type="protein sequence ID" value="SMP18005.1"/>
    <property type="molecule type" value="Genomic_DNA"/>
</dbReference>
<comment type="caution">
    <text evidence="1">The sequence shown here is derived from an EMBL/GenBank/DDBJ whole genome shotgun (WGS) entry which is preliminary data.</text>
</comment>
<evidence type="ECO:0000313" key="2">
    <source>
        <dbReference type="Proteomes" id="UP001157960"/>
    </source>
</evidence>
<dbReference type="Proteomes" id="UP001157960">
    <property type="component" value="Unassembled WGS sequence"/>
</dbReference>
<gene>
    <name evidence="1" type="ORF">SAMN06264346_104197</name>
</gene>
<keyword evidence="2" id="KW-1185">Reference proteome</keyword>
<sequence>MINIDPDFSIESFIEYLKTLDSKKQKRMLFMIEAGLTIFDDYDYYTDFLIYPNYQHLGYDKFLWTNFYSNYQKFNYLLSDDVFNKPDDIMKDRWNSLKQRFFDELNFDDTIFKHQYEMFKFGLKLKQLRHSKSIHKTEFSKITGMTVKMITQIEDYGFLSKLADINKYIINGLEMNLSLNIK</sequence>
<dbReference type="InterPro" id="IPR001387">
    <property type="entry name" value="Cro/C1-type_HTH"/>
</dbReference>